<reference evidence="4" key="1">
    <citation type="submission" date="2013-10" db="EMBL/GenBank/DDBJ databases">
        <title>Metagenomics Reveals New Arsenic Resistance Genes.</title>
        <authorList>
            <person name="Sharma R."/>
        </authorList>
    </citation>
    <scope>NUCLEOTIDE SEQUENCE</scope>
</reference>
<dbReference type="AlphaFoldDB" id="W5VJM9"/>
<dbReference type="Pfam" id="PF09968">
    <property type="entry name" value="DUF2202"/>
    <property type="match status" value="1"/>
</dbReference>
<dbReference type="EMBL" id="KF733648">
    <property type="protein sequence ID" value="AHH81859.1"/>
    <property type="molecule type" value="Genomic_DNA"/>
</dbReference>
<evidence type="ECO:0000256" key="1">
    <source>
        <dbReference type="SAM" id="MobiDB-lite"/>
    </source>
</evidence>
<protein>
    <recommendedName>
        <fullName evidence="3">DUF2202 domain-containing protein</fullName>
    </recommendedName>
</protein>
<feature type="region of interest" description="Disordered" evidence="1">
    <location>
        <begin position="181"/>
        <end position="204"/>
    </location>
</feature>
<evidence type="ECO:0000256" key="2">
    <source>
        <dbReference type="SAM" id="SignalP"/>
    </source>
</evidence>
<feature type="domain" description="DUF2202" evidence="3">
    <location>
        <begin position="38"/>
        <end position="159"/>
    </location>
</feature>
<evidence type="ECO:0000313" key="4">
    <source>
        <dbReference type="EMBL" id="AHH81859.1"/>
    </source>
</evidence>
<accession>W5VJM9</accession>
<proteinExistence type="predicted"/>
<dbReference type="InterPro" id="IPR012347">
    <property type="entry name" value="Ferritin-like"/>
</dbReference>
<dbReference type="CDD" id="cd01048">
    <property type="entry name" value="Ferritin_like_AB2"/>
    <property type="match status" value="1"/>
</dbReference>
<feature type="chain" id="PRO_5004872495" description="DUF2202 domain-containing protein" evidence="2">
    <location>
        <begin position="23"/>
        <end position="204"/>
    </location>
</feature>
<evidence type="ECO:0000259" key="3">
    <source>
        <dbReference type="Pfam" id="PF09968"/>
    </source>
</evidence>
<keyword evidence="2" id="KW-0732">Signal</keyword>
<sequence length="204" mass="22549">MKKLLSSTILSGIALATIASFAPVSALEASDAELEKMFTVLINDEYKAQAEYEALIEEFGSVNPFARIVKAEARHIDALETLFDAYDFDIPEDNGDKYAVVPNSLEEAYAMGVEAEIANIDLYEDYLKQDLPEDVERVFTNLLKASEKHLRAFENAVDGNIGTGLGSRGNAEMRQTRTEDCDLTGEPQALNQSRQTNQGKGRNF</sequence>
<dbReference type="Gene3D" id="1.20.1260.10">
    <property type="match status" value="1"/>
</dbReference>
<name>W5VJM9_9BACT</name>
<organism evidence="4">
    <name type="scientific">uncultured bacterium pAB4</name>
    <dbReference type="NCBI Taxonomy" id="1444979"/>
    <lineage>
        <taxon>Bacteria</taxon>
        <taxon>environmental samples</taxon>
    </lineage>
</organism>
<feature type="signal peptide" evidence="2">
    <location>
        <begin position="1"/>
        <end position="22"/>
    </location>
</feature>
<dbReference type="InterPro" id="IPR019243">
    <property type="entry name" value="DUF2202"/>
</dbReference>
<dbReference type="InterPro" id="IPR009078">
    <property type="entry name" value="Ferritin-like_SF"/>
</dbReference>
<feature type="compositionally biased region" description="Polar residues" evidence="1">
    <location>
        <begin position="189"/>
        <end position="204"/>
    </location>
</feature>
<dbReference type="SUPFAM" id="SSF47240">
    <property type="entry name" value="Ferritin-like"/>
    <property type="match status" value="1"/>
</dbReference>